<dbReference type="EMBL" id="JARGDH010000006">
    <property type="protein sequence ID" value="KAL0265773.1"/>
    <property type="molecule type" value="Genomic_DNA"/>
</dbReference>
<dbReference type="Gene3D" id="1.25.10.10">
    <property type="entry name" value="Leucine-rich Repeat Variant"/>
    <property type="match status" value="1"/>
</dbReference>
<dbReference type="InterPro" id="IPR011989">
    <property type="entry name" value="ARM-like"/>
</dbReference>
<evidence type="ECO:0000313" key="1">
    <source>
        <dbReference type="EMBL" id="KAL0265773.1"/>
    </source>
</evidence>
<accession>A0AAW2H840</accession>
<protein>
    <recommendedName>
        <fullName evidence="2">Exocyst complex component Sec6</fullName>
    </recommendedName>
</protein>
<proteinExistence type="predicted"/>
<comment type="caution">
    <text evidence="1">The sequence shown here is derived from an EMBL/GenBank/DDBJ whole genome shotgun (WGS) entry which is preliminary data.</text>
</comment>
<sequence>MFEPLPPSVCAVVLHERKCPSPAFLGCDSAQKGKPAAPVQRVRALSSKIEFLVVEGLLHGLLHALDESLAQTQLLRQCSVCCKLREGEKRQALHGFEFGVACQMGVVWCPGMDRDVFETEDFDARKYINRVLRNSTERDIGSAMQLLQKSIAESRTQSSALVRDHFSKFVECSTVLEQVMKDARHKQLSNEYIKHKCTTISSKLSLIADVRESEARRDSESIKRRLQSNYSNFSEFVRIYKEVDDKSICQEEKIVFLNFLMEKIEGERRSIGKVAKYFEMYFDVEHEKHRDTRVRNTIIVSFKYHLSLVQLVNGDFVLFVGTLCQIVACFFKFIGDEKNKQDAAEDVFRKIFEQLDVYRRQLGVRKRSSREESCCNCLDIHGGHSAGPAAPAPASNGAPRLLVASKVFLRKVAELTKLLSRHLSAVSMRSVLFRVEKTKEVWIDMVFSSLVTMESDAFYRDAKEVLGSRKDVLNRYMVDHFNSVLENLHVCSIRKYEAASKAMSEIEGSEGVGTSSGALREIYLVLGKAQTADILREFQKKALARVSRKIFENCRDDVSCLMVATRVAARAPSSWRRVLKYSKNAFRGHSLACLVLNDALEDTSEESTPPRGANSSSHSFARKPNVVEVAQADRACRLDAQQKAPKAYVVNVQTPLFCVSVALAKHQILVLPRDVLVAHLTLVYGYRKGAALLQRKQDAVVVEHGPHAARLEARARHLVVYLAVLVYGDYLQLVNHNLHGGCILPQKGGLHTAQPGATAVVSQPATMPARMTGASVVKLFHTHMTFELKRLLEELKTDPKRIHDVETEVDRIINSEGVDVVRELFCTDDTQLRFYLFVIIEKKTKLLKVRGESLAPVIQFTEECVRGPPLSAFLQRKLAGIYAQLGVFEWPGNFPSFFNVVIELMASERMLGYLVLENFLYLVRSSVEINEERRNELKRAVILGERVLTELVSRNLFIEETISIYTHLVAILPNPQLDFGIVFRRGDVCIEKTMDFFLEVMNVKRFDEKFVESLVEFAAKTEVSPKMIECFMLAEQSACKRSLGMYTYVFRGLGSGIRTFSCALQFWLQLFRRSGPGHRGAQEAGGDAAFLENLAREVMQEILRVVATSEADELSSLKIEDMENDIILLFQTISQNHPAANTQLLNQHAGTMPRRYAVVLLKANRCRQHLALADTYLRAYCLLLEEDSRCVQLMGYLDLHDRDACRLVAQIVRRFDVGKEFLESYYQKIESSEFADEILVCMALKAGDPALASRALAGDMDIRRASRLFYFMKYRPDAAANRMAEFYGFFLRSRPFDRCFATIGLAYKSLRSVPQDVLQKIYSELDSYDLREVNAFLNDLLAQLDEVLQIPFVEKVFLRLRSEWKEAEDQRTLCMVTKSFLGVLEALAVRHRNSEKEVQYTSLIIEFLQDTDVVVFKRIASFYNRTRFAFDTERMVYYLLLSYNSFELLDQHSEIIGLLIECIKKEDGPMAFSKFNFDPVECFKIKVLVNTNGARAARNHIKEMLGSIKGKPLSQMHQSSVKIESQNLFRRPEKMASSTPDFDIDAAVGGLF</sequence>
<organism evidence="1">
    <name type="scientific">Menopon gallinae</name>
    <name type="common">poultry shaft louse</name>
    <dbReference type="NCBI Taxonomy" id="328185"/>
    <lineage>
        <taxon>Eukaryota</taxon>
        <taxon>Metazoa</taxon>
        <taxon>Ecdysozoa</taxon>
        <taxon>Arthropoda</taxon>
        <taxon>Hexapoda</taxon>
        <taxon>Insecta</taxon>
        <taxon>Pterygota</taxon>
        <taxon>Neoptera</taxon>
        <taxon>Paraneoptera</taxon>
        <taxon>Psocodea</taxon>
        <taxon>Troctomorpha</taxon>
        <taxon>Phthiraptera</taxon>
        <taxon>Amblycera</taxon>
        <taxon>Menoponidae</taxon>
        <taxon>Menopon</taxon>
    </lineage>
</organism>
<evidence type="ECO:0008006" key="2">
    <source>
        <dbReference type="Google" id="ProtNLM"/>
    </source>
</evidence>
<reference evidence="1" key="1">
    <citation type="journal article" date="2024" name="Gigascience">
        <title>Chromosome-level genome of the poultry shaft louse Menopon gallinae provides insight into the host-switching and adaptive evolution of parasitic lice.</title>
        <authorList>
            <person name="Xu Y."/>
            <person name="Ma L."/>
            <person name="Liu S."/>
            <person name="Liang Y."/>
            <person name="Liu Q."/>
            <person name="He Z."/>
            <person name="Tian L."/>
            <person name="Duan Y."/>
            <person name="Cai W."/>
            <person name="Li H."/>
            <person name="Song F."/>
        </authorList>
    </citation>
    <scope>NUCLEOTIDE SEQUENCE</scope>
    <source>
        <strain evidence="1">Cailab_2023a</strain>
    </source>
</reference>
<name>A0AAW2H840_9NEOP</name>
<gene>
    <name evidence="1" type="ORF">PYX00_011488</name>
</gene>